<dbReference type="EMBL" id="BAABBQ010000001">
    <property type="protein sequence ID" value="GAA4008969.1"/>
    <property type="molecule type" value="Genomic_DNA"/>
</dbReference>
<proteinExistence type="predicted"/>
<comment type="caution">
    <text evidence="3">The sequence shown here is derived from an EMBL/GenBank/DDBJ whole genome shotgun (WGS) entry which is preliminary data.</text>
</comment>
<dbReference type="Pfam" id="PF02469">
    <property type="entry name" value="Fasciclin"/>
    <property type="match status" value="1"/>
</dbReference>
<dbReference type="Gene3D" id="2.30.180.10">
    <property type="entry name" value="FAS1 domain"/>
    <property type="match status" value="1"/>
</dbReference>
<feature type="chain" id="PRO_5045234907" description="FAS1 domain-containing protein" evidence="1">
    <location>
        <begin position="17"/>
        <end position="192"/>
    </location>
</feature>
<evidence type="ECO:0000313" key="3">
    <source>
        <dbReference type="EMBL" id="GAA4008969.1"/>
    </source>
</evidence>
<name>A0ABP7SAV9_9SPHN</name>
<feature type="signal peptide" evidence="1">
    <location>
        <begin position="1"/>
        <end position="16"/>
    </location>
</feature>
<dbReference type="RefSeq" id="WP_344705552.1">
    <property type="nucleotide sequence ID" value="NZ_BAABBQ010000001.1"/>
</dbReference>
<dbReference type="Proteomes" id="UP001500235">
    <property type="component" value="Unassembled WGS sequence"/>
</dbReference>
<protein>
    <recommendedName>
        <fullName evidence="2">FAS1 domain-containing protein</fullName>
    </recommendedName>
</protein>
<accession>A0ABP7SAV9</accession>
<dbReference type="InterPro" id="IPR000782">
    <property type="entry name" value="FAS1_domain"/>
</dbReference>
<dbReference type="SUPFAM" id="SSF82153">
    <property type="entry name" value="FAS1 domain"/>
    <property type="match status" value="1"/>
</dbReference>
<dbReference type="InterPro" id="IPR036378">
    <property type="entry name" value="FAS1_dom_sf"/>
</dbReference>
<keyword evidence="1" id="KW-0732">Signal</keyword>
<organism evidence="3 4">
    <name type="scientific">Sphingomonas swuensis</name>
    <dbReference type="NCBI Taxonomy" id="977800"/>
    <lineage>
        <taxon>Bacteria</taxon>
        <taxon>Pseudomonadati</taxon>
        <taxon>Pseudomonadota</taxon>
        <taxon>Alphaproteobacteria</taxon>
        <taxon>Sphingomonadales</taxon>
        <taxon>Sphingomonadaceae</taxon>
        <taxon>Sphingomonas</taxon>
    </lineage>
</organism>
<dbReference type="PROSITE" id="PS50213">
    <property type="entry name" value="FAS1"/>
    <property type="match status" value="1"/>
</dbReference>
<dbReference type="PANTHER" id="PTHR10900:SF77">
    <property type="entry name" value="FI19380P1"/>
    <property type="match status" value="1"/>
</dbReference>
<feature type="domain" description="FAS1" evidence="2">
    <location>
        <begin position="43"/>
        <end position="184"/>
    </location>
</feature>
<dbReference type="SMART" id="SM00554">
    <property type="entry name" value="FAS1"/>
    <property type="match status" value="1"/>
</dbReference>
<dbReference type="InterPro" id="IPR050904">
    <property type="entry name" value="Adhesion/Biosynth-related"/>
</dbReference>
<dbReference type="PROSITE" id="PS51257">
    <property type="entry name" value="PROKAR_LIPOPROTEIN"/>
    <property type="match status" value="1"/>
</dbReference>
<evidence type="ECO:0000256" key="1">
    <source>
        <dbReference type="SAM" id="SignalP"/>
    </source>
</evidence>
<evidence type="ECO:0000313" key="4">
    <source>
        <dbReference type="Proteomes" id="UP001500235"/>
    </source>
</evidence>
<gene>
    <name evidence="3" type="ORF">GCM10022280_02210</name>
</gene>
<sequence>MRARLIVLGTTALLLAACGQGGEGNNAVANGGAEGSNAAAPAAGNLAAVLGTDPRFTALVAAAGMTPVFEGKTPYTVLAPTSQALDALPAGTLERLQQPAGKAELTGLLRRHVLPGTILAADLTRAVESGGGKATLASMAGDPLTVTRSGNGLKIADSSGKGAMIVGGERIASNGVVHTIDAVLPAPAQAAP</sequence>
<keyword evidence="4" id="KW-1185">Reference proteome</keyword>
<evidence type="ECO:0000259" key="2">
    <source>
        <dbReference type="PROSITE" id="PS50213"/>
    </source>
</evidence>
<reference evidence="4" key="1">
    <citation type="journal article" date="2019" name="Int. J. Syst. Evol. Microbiol.">
        <title>The Global Catalogue of Microorganisms (GCM) 10K type strain sequencing project: providing services to taxonomists for standard genome sequencing and annotation.</title>
        <authorList>
            <consortium name="The Broad Institute Genomics Platform"/>
            <consortium name="The Broad Institute Genome Sequencing Center for Infectious Disease"/>
            <person name="Wu L."/>
            <person name="Ma J."/>
        </authorList>
    </citation>
    <scope>NUCLEOTIDE SEQUENCE [LARGE SCALE GENOMIC DNA]</scope>
    <source>
        <strain evidence="4">JCM 17563</strain>
    </source>
</reference>
<dbReference type="PANTHER" id="PTHR10900">
    <property type="entry name" value="PERIOSTIN-RELATED"/>
    <property type="match status" value="1"/>
</dbReference>